<comment type="caution">
    <text evidence="1">The sequence shown here is derived from an EMBL/GenBank/DDBJ whole genome shotgun (WGS) entry which is preliminary data.</text>
</comment>
<dbReference type="AlphaFoldDB" id="A0A1U7P560"/>
<proteinExistence type="predicted"/>
<evidence type="ECO:0000313" key="1">
    <source>
        <dbReference type="EMBL" id="OLV20307.1"/>
    </source>
</evidence>
<organism evidence="1 2">
    <name type="scientific">Deinococcus marmoris</name>
    <dbReference type="NCBI Taxonomy" id="249408"/>
    <lineage>
        <taxon>Bacteria</taxon>
        <taxon>Thermotogati</taxon>
        <taxon>Deinococcota</taxon>
        <taxon>Deinococci</taxon>
        <taxon>Deinococcales</taxon>
        <taxon>Deinococcaceae</taxon>
        <taxon>Deinococcus</taxon>
    </lineage>
</organism>
<gene>
    <name evidence="1" type="ORF">BOO71_0000121</name>
</gene>
<dbReference type="EMBL" id="MSTI01000003">
    <property type="protein sequence ID" value="OLV20307.1"/>
    <property type="molecule type" value="Genomic_DNA"/>
</dbReference>
<sequence>MTITHQDEFTTTHRANTTLLDELAGEAQAYLQLLARHRAGEDVTGELYGSVVHLGTHAGLLGERLIDEAELADALENGLG</sequence>
<protein>
    <submittedName>
        <fullName evidence="1">Uncharacterized protein</fullName>
    </submittedName>
</protein>
<dbReference type="RefSeq" id="WP_075829990.1">
    <property type="nucleotide sequence ID" value="NZ_MSTI01000003.1"/>
</dbReference>
<reference evidence="1 2" key="1">
    <citation type="submission" date="2017-01" db="EMBL/GenBank/DDBJ databases">
        <title>Genome Analysis of Deinococcus marmoris KOPRI26562.</title>
        <authorList>
            <person name="Kim J.H."/>
            <person name="Oh H.-M."/>
        </authorList>
    </citation>
    <scope>NUCLEOTIDE SEQUENCE [LARGE SCALE GENOMIC DNA]</scope>
    <source>
        <strain evidence="1 2">KOPRI26562</strain>
    </source>
</reference>
<keyword evidence="2" id="KW-1185">Reference proteome</keyword>
<dbReference type="Proteomes" id="UP000186607">
    <property type="component" value="Unassembled WGS sequence"/>
</dbReference>
<evidence type="ECO:0000313" key="2">
    <source>
        <dbReference type="Proteomes" id="UP000186607"/>
    </source>
</evidence>
<accession>A0A1U7P560</accession>
<name>A0A1U7P560_9DEIO</name>
<dbReference type="OrthoDB" id="9959742at2"/>